<dbReference type="Pfam" id="PF02801">
    <property type="entry name" value="Ketoacyl-synt_C"/>
    <property type="match status" value="1"/>
</dbReference>
<evidence type="ECO:0000256" key="17">
    <source>
        <dbReference type="PIRSR" id="PIRSR000447-1"/>
    </source>
</evidence>
<dbReference type="InterPro" id="IPR000794">
    <property type="entry name" value="Beta-ketoacyl_synthase"/>
</dbReference>
<keyword evidence="9" id="KW-0276">Fatty acid metabolism</keyword>
<proteinExistence type="inferred from homology"/>
<dbReference type="PROSITE" id="PS00606">
    <property type="entry name" value="KS3_1"/>
    <property type="match status" value="1"/>
</dbReference>
<evidence type="ECO:0000256" key="16">
    <source>
        <dbReference type="PIRNR" id="PIRNR000447"/>
    </source>
</evidence>
<dbReference type="FunFam" id="3.40.47.10:FF:000029">
    <property type="entry name" value="3-oxoacyl-[acyl-carrier-protein] synthase 1"/>
    <property type="match status" value="1"/>
</dbReference>
<protein>
    <recommendedName>
        <fullName evidence="16">3-oxoacyl-[acyl-carrier-protein] synthase</fullName>
    </recommendedName>
</protein>
<reference evidence="21" key="1">
    <citation type="submission" date="2014-11" db="EMBL/GenBank/DDBJ databases">
        <authorList>
            <person name="Otto D Thomas"/>
            <person name="Naeem Raeece"/>
        </authorList>
    </citation>
    <scope>NUCLEOTIDE SEQUENCE</scope>
</reference>
<evidence type="ECO:0000256" key="4">
    <source>
        <dbReference type="ARBA" id="ARBA00022475"/>
    </source>
</evidence>
<keyword evidence="3" id="KW-0536">Nodulation</keyword>
<dbReference type="SMART" id="SM00825">
    <property type="entry name" value="PKS_KS"/>
    <property type="match status" value="1"/>
</dbReference>
<keyword evidence="10" id="KW-1133">Transmembrane helix</keyword>
<evidence type="ECO:0000256" key="1">
    <source>
        <dbReference type="ARBA" id="ARBA00004533"/>
    </source>
</evidence>
<keyword evidence="5 16" id="KW-0444">Lipid biosynthesis</keyword>
<keyword evidence="19" id="KW-0732">Signal</keyword>
<dbReference type="CDD" id="cd00834">
    <property type="entry name" value="KAS_I_II"/>
    <property type="match status" value="1"/>
</dbReference>
<feature type="active site" description="For beta-ketoacyl synthase activity" evidence="17">
    <location>
        <position position="212"/>
    </location>
</feature>
<evidence type="ECO:0000256" key="3">
    <source>
        <dbReference type="ARBA" id="ARBA00022458"/>
    </source>
</evidence>
<evidence type="ECO:0000256" key="13">
    <source>
        <dbReference type="ARBA" id="ARBA00023160"/>
    </source>
</evidence>
<feature type="chain" id="PRO_5005189425" description="3-oxoacyl-[acyl-carrier-protein] synthase" evidence="19">
    <location>
        <begin position="20"/>
        <end position="463"/>
    </location>
</feature>
<keyword evidence="4" id="KW-1003">Cell membrane</keyword>
<evidence type="ECO:0000256" key="6">
    <source>
        <dbReference type="ARBA" id="ARBA00022519"/>
    </source>
</evidence>
<keyword evidence="13 16" id="KW-0275">Fatty acid biosynthesis</keyword>
<evidence type="ECO:0000256" key="10">
    <source>
        <dbReference type="ARBA" id="ARBA00022989"/>
    </source>
</evidence>
<dbReference type="InterPro" id="IPR018201">
    <property type="entry name" value="Ketoacyl_synth_AS"/>
</dbReference>
<dbReference type="InterPro" id="IPR014031">
    <property type="entry name" value="Ketoacyl_synth_C"/>
</dbReference>
<comment type="similarity">
    <text evidence="2 16 18">Belongs to the thiolase-like superfamily. Beta-ketoacyl-ACP synthases family.</text>
</comment>
<dbReference type="NCBIfam" id="TIGR03150">
    <property type="entry name" value="fabF"/>
    <property type="match status" value="1"/>
</dbReference>
<keyword evidence="8" id="KW-0812">Transmembrane</keyword>
<comment type="subcellular location">
    <subcellularLocation>
        <location evidence="1">Cell inner membrane</location>
    </subcellularLocation>
</comment>
<evidence type="ECO:0000256" key="14">
    <source>
        <dbReference type="ARBA" id="ARBA00023315"/>
    </source>
</evidence>
<evidence type="ECO:0000256" key="9">
    <source>
        <dbReference type="ARBA" id="ARBA00022832"/>
    </source>
</evidence>
<keyword evidence="12" id="KW-0472">Membrane</keyword>
<dbReference type="InterPro" id="IPR014030">
    <property type="entry name" value="Ketoacyl_synth_N"/>
</dbReference>
<evidence type="ECO:0000256" key="15">
    <source>
        <dbReference type="ARBA" id="ARBA00037576"/>
    </source>
</evidence>
<dbReference type="EMBL" id="CDMZ01000728">
    <property type="protein sequence ID" value="CEM20315.1"/>
    <property type="molecule type" value="Genomic_DNA"/>
</dbReference>
<dbReference type="InterPro" id="IPR017568">
    <property type="entry name" value="3-oxoacyl-ACP_synth-2"/>
</dbReference>
<evidence type="ECO:0000313" key="21">
    <source>
        <dbReference type="EMBL" id="CEM20315.1"/>
    </source>
</evidence>
<evidence type="ECO:0000256" key="11">
    <source>
        <dbReference type="ARBA" id="ARBA00023098"/>
    </source>
</evidence>
<dbReference type="PANTHER" id="PTHR11712">
    <property type="entry name" value="POLYKETIDE SYNTHASE-RELATED"/>
    <property type="match status" value="1"/>
</dbReference>
<dbReference type="PIRSF" id="PIRSF000447">
    <property type="entry name" value="KAS_II"/>
    <property type="match status" value="1"/>
</dbReference>
<evidence type="ECO:0000256" key="18">
    <source>
        <dbReference type="RuleBase" id="RU003694"/>
    </source>
</evidence>
<dbReference type="GO" id="GO:0005886">
    <property type="term" value="C:plasma membrane"/>
    <property type="evidence" value="ECO:0007669"/>
    <property type="project" value="UniProtKB-SubCell"/>
</dbReference>
<evidence type="ECO:0000259" key="20">
    <source>
        <dbReference type="PROSITE" id="PS52004"/>
    </source>
</evidence>
<organism evidence="21">
    <name type="scientific">Chromera velia CCMP2878</name>
    <dbReference type="NCBI Taxonomy" id="1169474"/>
    <lineage>
        <taxon>Eukaryota</taxon>
        <taxon>Sar</taxon>
        <taxon>Alveolata</taxon>
        <taxon>Colpodellida</taxon>
        <taxon>Chromeraceae</taxon>
        <taxon>Chromera</taxon>
    </lineage>
</organism>
<evidence type="ECO:0000256" key="8">
    <source>
        <dbReference type="ARBA" id="ARBA00022692"/>
    </source>
</evidence>
<evidence type="ECO:0000256" key="12">
    <source>
        <dbReference type="ARBA" id="ARBA00023136"/>
    </source>
</evidence>
<sequence length="463" mass="48517">MRFSLACLGVALAPSSASGFQGPFLGVSRRREPATRGRAEIEMNSGKRKVVVTGVGAINGVGVGAHQFFDNLVEGKTGIDTVKRFDPTGMACTAGCEVNDDMWNPADYFKGGAKEVKRNDRFTHFAMAATKFAVEDSGIDCSKLDADMFGVLIGSGIGGIETLEKEAATMINRGHRRVSPFTIPAMIGNTASGLVAIELCAKGPNFGAVSACATGTHAIGEAMRYIESGLADVMICGGSEAAITPLSYAGFNNMRAMAQGFNDNPTKASRPFDAKRAGFVMGEGAGVLILESEEHALRRGASKVYCYASGYGANCDANHITAPDPEGAGLAKCLQIAMRTGEVGPEDVTYINAHGTSTPYNDKFETMAVKRALGDHAKKVMMSSTKSMTGHCLGAAGGLEAVVAVKSIETGSIPPTINYEEPDPDCDLDIVPNTKRTGVDVKVAISDNLGFGGHNAALLFKKM</sequence>
<accession>A0A0G4FY85</accession>
<gene>
    <name evidence="21" type="ORF">Cvel_3910</name>
</gene>
<feature type="signal peptide" evidence="19">
    <location>
        <begin position="1"/>
        <end position="19"/>
    </location>
</feature>
<dbReference type="VEuPathDB" id="CryptoDB:Cvel_3910"/>
<keyword evidence="11" id="KW-0443">Lipid metabolism</keyword>
<dbReference type="Pfam" id="PF00109">
    <property type="entry name" value="ketoacyl-synt"/>
    <property type="match status" value="1"/>
</dbReference>
<dbReference type="PROSITE" id="PS52004">
    <property type="entry name" value="KS3_2"/>
    <property type="match status" value="1"/>
</dbReference>
<dbReference type="GO" id="GO:0004315">
    <property type="term" value="F:3-oxoacyl-[acyl-carrier-protein] synthase activity"/>
    <property type="evidence" value="ECO:0007669"/>
    <property type="project" value="InterPro"/>
</dbReference>
<evidence type="ECO:0000256" key="7">
    <source>
        <dbReference type="ARBA" id="ARBA00022679"/>
    </source>
</evidence>
<keyword evidence="6" id="KW-0997">Cell inner membrane</keyword>
<dbReference type="NCBIfam" id="NF005589">
    <property type="entry name" value="PRK07314.1"/>
    <property type="match status" value="1"/>
</dbReference>
<dbReference type="InterPro" id="IPR020841">
    <property type="entry name" value="PKS_Beta-ketoAc_synthase_dom"/>
</dbReference>
<dbReference type="PANTHER" id="PTHR11712:SF352">
    <property type="entry name" value="3-OXOACYL-[ACYL-CARRIER-PROTEIN] SYNTHASE"/>
    <property type="match status" value="1"/>
</dbReference>
<dbReference type="GO" id="GO:0006633">
    <property type="term" value="P:fatty acid biosynthetic process"/>
    <property type="evidence" value="ECO:0007669"/>
    <property type="project" value="UniProtKB-KW"/>
</dbReference>
<dbReference type="FunFam" id="3.40.47.10:FF:000018">
    <property type="entry name" value="3-oxoacyl-[acyl-carrier-protein] synthase 2"/>
    <property type="match status" value="1"/>
</dbReference>
<dbReference type="AlphaFoldDB" id="A0A0G4FY85"/>
<evidence type="ECO:0000256" key="5">
    <source>
        <dbReference type="ARBA" id="ARBA00022516"/>
    </source>
</evidence>
<name>A0A0G4FY85_9ALVE</name>
<dbReference type="Gene3D" id="3.40.47.10">
    <property type="match status" value="1"/>
</dbReference>
<keyword evidence="14" id="KW-0012">Acyltransferase</keyword>
<keyword evidence="7 16" id="KW-0808">Transferase</keyword>
<evidence type="ECO:0000256" key="19">
    <source>
        <dbReference type="SAM" id="SignalP"/>
    </source>
</evidence>
<dbReference type="SUPFAM" id="SSF53901">
    <property type="entry name" value="Thiolase-like"/>
    <property type="match status" value="2"/>
</dbReference>
<evidence type="ECO:0000256" key="2">
    <source>
        <dbReference type="ARBA" id="ARBA00008467"/>
    </source>
</evidence>
<comment type="function">
    <text evidence="15">Proposed to synthesize NOD factor fatty acyl chain. Involved in the synthesis of a highly unsaturated fatty acid moiety, which forms part of a lipo-oligosaccharide that is responsible for host specificity.</text>
</comment>
<feature type="domain" description="Ketosynthase family 3 (KS3)" evidence="20">
    <location>
        <begin position="47"/>
        <end position="462"/>
    </location>
</feature>
<dbReference type="InterPro" id="IPR016039">
    <property type="entry name" value="Thiolase-like"/>
</dbReference>